<name>A0A3P3XLS3_9SPIR</name>
<dbReference type="AlphaFoldDB" id="A0A3P3XLS3"/>
<protein>
    <submittedName>
        <fullName evidence="1">Uncharacterized protein</fullName>
    </submittedName>
</protein>
<proteinExistence type="predicted"/>
<sequence length="255" mass="29278">MALRIESVREKASGTLELALSGGLLFHFDSTDVRLCGMRFDSSSRMLITDDGSRLEFAPEAEVENEMLVSLRRLDQLHAARKVALGLVARAEQASIQLYEKLAKKGFTKETARIAVQWMCENGYVDDRRYVRLLLQSHLVRRGQGPERLKAIAWPRIGLFENPRIIFAEAFSSIEEENLLEAMRRSTENLLKRGKIPAGYRRTILDDENAENPAAPLSRSRKLAFLRSWFRQEGFPNYAIDRFLESWEIENKDES</sequence>
<gene>
    <name evidence="1" type="ORF">SPIROBIBN47_60020</name>
</gene>
<dbReference type="EMBL" id="FWDM01000038">
    <property type="protein sequence ID" value="SLM15682.1"/>
    <property type="molecule type" value="Genomic_DNA"/>
</dbReference>
<reference evidence="1" key="1">
    <citation type="submission" date="2017-02" db="EMBL/GenBank/DDBJ databases">
        <authorList>
            <person name="Regsiter A."/>
            <person name="William W."/>
        </authorList>
    </citation>
    <scope>NUCLEOTIDE SEQUENCE</scope>
    <source>
        <strain evidence="1">Bib</strain>
    </source>
</reference>
<accession>A0A3P3XLS3</accession>
<evidence type="ECO:0000313" key="1">
    <source>
        <dbReference type="EMBL" id="SLM15682.1"/>
    </source>
</evidence>
<organism evidence="1">
    <name type="scientific">uncultured spirochete</name>
    <dbReference type="NCBI Taxonomy" id="156406"/>
    <lineage>
        <taxon>Bacteria</taxon>
        <taxon>Pseudomonadati</taxon>
        <taxon>Spirochaetota</taxon>
        <taxon>Spirochaetia</taxon>
        <taxon>Spirochaetales</taxon>
        <taxon>environmental samples</taxon>
    </lineage>
</organism>